<evidence type="ECO:0000256" key="6">
    <source>
        <dbReference type="SAM" id="Coils"/>
    </source>
</evidence>
<feature type="domain" description="Rod shape-determining protein MreC beta-barrel core" evidence="8">
    <location>
        <begin position="118"/>
        <end position="265"/>
    </location>
</feature>
<dbReference type="Pfam" id="PF04085">
    <property type="entry name" value="MreC"/>
    <property type="match status" value="1"/>
</dbReference>
<keyword evidence="7" id="KW-0472">Membrane</keyword>
<dbReference type="Proteomes" id="UP000176241">
    <property type="component" value="Unassembled WGS sequence"/>
</dbReference>
<evidence type="ECO:0000256" key="5">
    <source>
        <dbReference type="PIRNR" id="PIRNR038471"/>
    </source>
</evidence>
<keyword evidence="3 5" id="KW-0133">Cell shape</keyword>
<accession>A0A1G1XVY0</accession>
<keyword evidence="6" id="KW-0175">Coiled coil</keyword>
<dbReference type="PIRSF" id="PIRSF038471">
    <property type="entry name" value="MreC"/>
    <property type="match status" value="1"/>
</dbReference>
<comment type="caution">
    <text evidence="9">The sequence shown here is derived from an EMBL/GenBank/DDBJ whole genome shotgun (WGS) entry which is preliminary data.</text>
</comment>
<evidence type="ECO:0000313" key="10">
    <source>
        <dbReference type="Proteomes" id="UP000176241"/>
    </source>
</evidence>
<evidence type="ECO:0000256" key="1">
    <source>
        <dbReference type="ARBA" id="ARBA00009369"/>
    </source>
</evidence>
<protein>
    <recommendedName>
        <fullName evidence="2 5">Cell shape-determining protein MreC</fullName>
    </recommendedName>
    <alternativeName>
        <fullName evidence="4 5">Cell shape protein MreC</fullName>
    </alternativeName>
</protein>
<dbReference type="STRING" id="1797533.A2731_03405"/>
<comment type="function">
    <text evidence="5">Involved in formation and maintenance of cell shape.</text>
</comment>
<dbReference type="AlphaFoldDB" id="A0A1G1XVY0"/>
<feature type="coiled-coil region" evidence="6">
    <location>
        <begin position="65"/>
        <end position="92"/>
    </location>
</feature>
<evidence type="ECO:0000256" key="3">
    <source>
        <dbReference type="ARBA" id="ARBA00022960"/>
    </source>
</evidence>
<sequence length="269" mass="29621">MKLFGKPVKLSVALLAVVILLIFLHYFKILSPIENLAVRILSPIQNKIYVLGVKINNFYSSTGFRKDLVKINLELEEKVNNLIIENSQLKMMLLEQQELDQQYNFLQSAGLDAIVAKVIGKSLQPDRQTLILNRGQKEGIEVGLPVIAGEGVIIGKIVAVNRSSSQVLLINDSRSSLAATIQNEMQTKGVVIGERGLSLKMELIPQDEEVGVGEIVVTSGLEPSIPRGLVIGQVEQVITEPNSFFQAAFLQPLISPDDLIVVSILKYHD</sequence>
<organism evidence="9 10">
    <name type="scientific">Candidatus Buchananbacteria bacterium RIFCSPHIGHO2_01_FULL_39_8</name>
    <dbReference type="NCBI Taxonomy" id="1797533"/>
    <lineage>
        <taxon>Bacteria</taxon>
        <taxon>Candidatus Buchananiibacteriota</taxon>
    </lineage>
</organism>
<name>A0A1G1XVY0_9BACT</name>
<reference evidence="9 10" key="1">
    <citation type="journal article" date="2016" name="Nat. Commun.">
        <title>Thousands of microbial genomes shed light on interconnected biogeochemical processes in an aquifer system.</title>
        <authorList>
            <person name="Anantharaman K."/>
            <person name="Brown C.T."/>
            <person name="Hug L.A."/>
            <person name="Sharon I."/>
            <person name="Castelle C.J."/>
            <person name="Probst A.J."/>
            <person name="Thomas B.C."/>
            <person name="Singh A."/>
            <person name="Wilkins M.J."/>
            <person name="Karaoz U."/>
            <person name="Brodie E.L."/>
            <person name="Williams K.H."/>
            <person name="Hubbard S.S."/>
            <person name="Banfield J.F."/>
        </authorList>
    </citation>
    <scope>NUCLEOTIDE SEQUENCE [LARGE SCALE GENOMIC DNA]</scope>
</reference>
<evidence type="ECO:0000256" key="7">
    <source>
        <dbReference type="SAM" id="Phobius"/>
    </source>
</evidence>
<dbReference type="Gene3D" id="2.40.10.340">
    <property type="entry name" value="Rod shape-determining protein MreC, domain 1"/>
    <property type="match status" value="1"/>
</dbReference>
<dbReference type="InterPro" id="IPR055342">
    <property type="entry name" value="MreC_beta-barrel_core"/>
</dbReference>
<dbReference type="GO" id="GO:0005886">
    <property type="term" value="C:plasma membrane"/>
    <property type="evidence" value="ECO:0007669"/>
    <property type="project" value="TreeGrafter"/>
</dbReference>
<evidence type="ECO:0000313" key="9">
    <source>
        <dbReference type="EMBL" id="OGY44239.1"/>
    </source>
</evidence>
<dbReference type="PANTHER" id="PTHR34138:SF1">
    <property type="entry name" value="CELL SHAPE-DETERMINING PROTEIN MREC"/>
    <property type="match status" value="1"/>
</dbReference>
<gene>
    <name evidence="9" type="ORF">A2731_03405</name>
</gene>
<evidence type="ECO:0000256" key="2">
    <source>
        <dbReference type="ARBA" id="ARBA00013855"/>
    </source>
</evidence>
<dbReference type="Gene3D" id="2.40.10.350">
    <property type="entry name" value="Rod shape-determining protein MreC, domain 2"/>
    <property type="match status" value="1"/>
</dbReference>
<evidence type="ECO:0000259" key="8">
    <source>
        <dbReference type="Pfam" id="PF04085"/>
    </source>
</evidence>
<comment type="similarity">
    <text evidence="1 5">Belongs to the MreC family.</text>
</comment>
<dbReference type="InterPro" id="IPR042175">
    <property type="entry name" value="Cell/Rod_MreC_2"/>
</dbReference>
<dbReference type="EMBL" id="MHIC01000031">
    <property type="protein sequence ID" value="OGY44239.1"/>
    <property type="molecule type" value="Genomic_DNA"/>
</dbReference>
<dbReference type="InterPro" id="IPR042177">
    <property type="entry name" value="Cell/Rod_1"/>
</dbReference>
<evidence type="ECO:0000256" key="4">
    <source>
        <dbReference type="ARBA" id="ARBA00032089"/>
    </source>
</evidence>
<dbReference type="GO" id="GO:0008360">
    <property type="term" value="P:regulation of cell shape"/>
    <property type="evidence" value="ECO:0007669"/>
    <property type="project" value="UniProtKB-KW"/>
</dbReference>
<keyword evidence="7" id="KW-1133">Transmembrane helix</keyword>
<keyword evidence="7" id="KW-0812">Transmembrane</keyword>
<dbReference type="InterPro" id="IPR007221">
    <property type="entry name" value="MreC"/>
</dbReference>
<feature type="transmembrane region" description="Helical" evidence="7">
    <location>
        <begin position="7"/>
        <end position="27"/>
    </location>
</feature>
<dbReference type="PANTHER" id="PTHR34138">
    <property type="entry name" value="CELL SHAPE-DETERMINING PROTEIN MREC"/>
    <property type="match status" value="1"/>
</dbReference>
<proteinExistence type="inferred from homology"/>
<dbReference type="NCBIfam" id="TIGR00219">
    <property type="entry name" value="mreC"/>
    <property type="match status" value="1"/>
</dbReference>